<protein>
    <recommendedName>
        <fullName evidence="2">DUF676 domain-containing protein</fullName>
    </recommendedName>
</protein>
<sequence length="241" mass="26623">MKTPVVLAHGMLGLAQAFIQGLRLADYFKGIPDWLEENGCKVIIPQVEGIGSIKTRAANLKSQILQATDQPVHIIAHSQGGLDSRHMISHLDMANQVRSLTTIGTPHRGSPVADWAISRSQQIGVFKMLEGSGMDTQAFLDLRTTECATFNEKTPDAEGIKYLSVAGEPKREHTLRALRMCHDIVFEAEGPNDGLVSSQSARWGEEAIIWPADHAQQIGWFNDPSFDWRDGWGKILDRIGE</sequence>
<dbReference type="PANTHER" id="PTHR11440">
    <property type="entry name" value="LECITHIN-CHOLESTEROL ACYLTRANSFERASE-RELATED"/>
    <property type="match status" value="1"/>
</dbReference>
<gene>
    <name evidence="1" type="ORF">METZ01_LOCUS259558</name>
</gene>
<dbReference type="AlphaFoldDB" id="A0A382J3J0"/>
<evidence type="ECO:0000313" key="1">
    <source>
        <dbReference type="EMBL" id="SVC06704.1"/>
    </source>
</evidence>
<organism evidence="1">
    <name type="scientific">marine metagenome</name>
    <dbReference type="NCBI Taxonomy" id="408172"/>
    <lineage>
        <taxon>unclassified sequences</taxon>
        <taxon>metagenomes</taxon>
        <taxon>ecological metagenomes</taxon>
    </lineage>
</organism>
<reference evidence="1" key="1">
    <citation type="submission" date="2018-05" db="EMBL/GenBank/DDBJ databases">
        <authorList>
            <person name="Lanie J.A."/>
            <person name="Ng W.-L."/>
            <person name="Kazmierczak K.M."/>
            <person name="Andrzejewski T.M."/>
            <person name="Davidsen T.M."/>
            <person name="Wayne K.J."/>
            <person name="Tettelin H."/>
            <person name="Glass J.I."/>
            <person name="Rusch D."/>
            <person name="Podicherti R."/>
            <person name="Tsui H.-C.T."/>
            <person name="Winkler M.E."/>
        </authorList>
    </citation>
    <scope>NUCLEOTIDE SEQUENCE</scope>
</reference>
<evidence type="ECO:0008006" key="2">
    <source>
        <dbReference type="Google" id="ProtNLM"/>
    </source>
</evidence>
<dbReference type="SUPFAM" id="SSF53474">
    <property type="entry name" value="alpha/beta-Hydrolases"/>
    <property type="match status" value="1"/>
</dbReference>
<accession>A0A382J3J0</accession>
<dbReference type="EMBL" id="UINC01071641">
    <property type="protein sequence ID" value="SVC06704.1"/>
    <property type="molecule type" value="Genomic_DNA"/>
</dbReference>
<dbReference type="Pfam" id="PF02089">
    <property type="entry name" value="Palm_thioest"/>
    <property type="match status" value="1"/>
</dbReference>
<dbReference type="Gene3D" id="3.40.50.1820">
    <property type="entry name" value="alpha/beta hydrolase"/>
    <property type="match status" value="1"/>
</dbReference>
<dbReference type="InterPro" id="IPR029058">
    <property type="entry name" value="AB_hydrolase_fold"/>
</dbReference>
<name>A0A382J3J0_9ZZZZ</name>
<proteinExistence type="predicted"/>